<comment type="catalytic activity">
    <reaction evidence="1">
        <text>Release of N-terminal proline from a peptide.</text>
        <dbReference type="EC" id="3.4.11.5"/>
    </reaction>
</comment>
<dbReference type="PRINTS" id="PR00793">
    <property type="entry name" value="PROAMNOPTASE"/>
</dbReference>
<evidence type="ECO:0000256" key="8">
    <source>
        <dbReference type="PIRSR" id="PIRSR005539-1"/>
    </source>
</evidence>
<feature type="active site" evidence="8">
    <location>
        <position position="249"/>
    </location>
</feature>
<organism evidence="10 11">
    <name type="scientific">Bifidobacterium goeldii</name>
    <dbReference type="NCBI Taxonomy" id="2306975"/>
    <lineage>
        <taxon>Bacteria</taxon>
        <taxon>Bacillati</taxon>
        <taxon>Actinomycetota</taxon>
        <taxon>Actinomycetes</taxon>
        <taxon>Bifidobacteriales</taxon>
        <taxon>Bifidobacteriaceae</taxon>
        <taxon>Bifidobacterium</taxon>
    </lineage>
</organism>
<dbReference type="Proteomes" id="UP000287533">
    <property type="component" value="Unassembled WGS sequence"/>
</dbReference>
<dbReference type="InterPro" id="IPR005945">
    <property type="entry name" value="Pro_imino_pep"/>
</dbReference>
<feature type="active site" description="Proton donor" evidence="8">
    <location>
        <position position="275"/>
    </location>
</feature>
<accession>A0A430FIT4</accession>
<proteinExistence type="inferred from homology"/>
<keyword evidence="5 7" id="KW-0378">Hydrolase</keyword>
<dbReference type="OrthoDB" id="3211023at2"/>
<comment type="caution">
    <text evidence="10">The sequence shown here is derived from an EMBL/GenBank/DDBJ whole genome shotgun (WGS) entry which is preliminary data.</text>
</comment>
<reference evidence="10 11" key="1">
    <citation type="submission" date="2018-09" db="EMBL/GenBank/DDBJ databases">
        <title>Characterization of the phylogenetic diversity of five novel species belonging to the genus Bifidobacterium.</title>
        <authorList>
            <person name="Lugli G.A."/>
            <person name="Duranti S."/>
            <person name="Milani C."/>
        </authorList>
    </citation>
    <scope>NUCLEOTIDE SEQUENCE [LARGE SCALE GENOMIC DNA]</scope>
    <source>
        <strain evidence="10 11">2034B</strain>
    </source>
</reference>
<feature type="active site" description="Nucleophile" evidence="8">
    <location>
        <position position="111"/>
    </location>
</feature>
<dbReference type="PANTHER" id="PTHR43798">
    <property type="entry name" value="MONOACYLGLYCEROL LIPASE"/>
    <property type="match status" value="1"/>
</dbReference>
<dbReference type="GO" id="GO:0004177">
    <property type="term" value="F:aminopeptidase activity"/>
    <property type="evidence" value="ECO:0007669"/>
    <property type="project" value="UniProtKB-EC"/>
</dbReference>
<dbReference type="PANTHER" id="PTHR43798:SF33">
    <property type="entry name" value="HYDROLASE, PUTATIVE (AFU_ORTHOLOGUE AFUA_2G14860)-RELATED"/>
    <property type="match status" value="1"/>
</dbReference>
<dbReference type="GO" id="GO:0006508">
    <property type="term" value="P:proteolysis"/>
    <property type="evidence" value="ECO:0007669"/>
    <property type="project" value="InterPro"/>
</dbReference>
<evidence type="ECO:0000313" key="11">
    <source>
        <dbReference type="Proteomes" id="UP000287533"/>
    </source>
</evidence>
<dbReference type="InterPro" id="IPR029058">
    <property type="entry name" value="AB_hydrolase_fold"/>
</dbReference>
<evidence type="ECO:0000256" key="2">
    <source>
        <dbReference type="ARBA" id="ARBA00010088"/>
    </source>
</evidence>
<evidence type="ECO:0000259" key="9">
    <source>
        <dbReference type="Pfam" id="PF00561"/>
    </source>
</evidence>
<evidence type="ECO:0000256" key="5">
    <source>
        <dbReference type="ARBA" id="ARBA00022801"/>
    </source>
</evidence>
<dbReference type="GO" id="GO:0016020">
    <property type="term" value="C:membrane"/>
    <property type="evidence" value="ECO:0007669"/>
    <property type="project" value="TreeGrafter"/>
</dbReference>
<evidence type="ECO:0000313" key="10">
    <source>
        <dbReference type="EMBL" id="RSX52814.1"/>
    </source>
</evidence>
<dbReference type="NCBIfam" id="TIGR01250">
    <property type="entry name" value="pro_imino_pep_2"/>
    <property type="match status" value="1"/>
</dbReference>
<dbReference type="Gene3D" id="3.40.50.1820">
    <property type="entry name" value="alpha/beta hydrolase"/>
    <property type="match status" value="1"/>
</dbReference>
<dbReference type="InterPro" id="IPR050266">
    <property type="entry name" value="AB_hydrolase_sf"/>
</dbReference>
<dbReference type="InterPro" id="IPR000073">
    <property type="entry name" value="AB_hydrolase_1"/>
</dbReference>
<name>A0A430FIT4_9BIFI</name>
<evidence type="ECO:0000256" key="1">
    <source>
        <dbReference type="ARBA" id="ARBA00001585"/>
    </source>
</evidence>
<dbReference type="Pfam" id="PF00561">
    <property type="entry name" value="Abhydrolase_1"/>
    <property type="match status" value="1"/>
</dbReference>
<dbReference type="RefSeq" id="WP_125981250.1">
    <property type="nucleotide sequence ID" value="NZ_QXGL01000004.1"/>
</dbReference>
<dbReference type="SUPFAM" id="SSF53474">
    <property type="entry name" value="alpha/beta-Hydrolases"/>
    <property type="match status" value="1"/>
</dbReference>
<sequence length="297" mass="33836">MSEETSLPIEEGKIPFKGYHTWYMKVGESTPGKLPLLVLHGGPGAKHNYLRSLDGIAEKYHRQVIYYDQLGCGNSPTPYLPDLWGADLWEEEIDVVRDALGLERCHILGQSWGGMLAMQYAINRQPLGVRSMVVASSPASIPLWESEALRLMDWLPAGMKETLVEAIRTGNFDTPEYKEAAAVYNKRHVMSMDNPPDYVLETENDKTDVYRFMQGEDEFMVTGKMKGWDVSNDLWKIKIPTLLTSGLMDEATPLIVKQCLDRIPGAKWELFMGTHMCHVEQKDEYNRTVEAFFEQHD</sequence>
<dbReference type="InterPro" id="IPR002410">
    <property type="entry name" value="Peptidase_S33"/>
</dbReference>
<dbReference type="AlphaFoldDB" id="A0A430FIT4"/>
<keyword evidence="11" id="KW-1185">Reference proteome</keyword>
<protein>
    <recommendedName>
        <fullName evidence="4">Proline iminopeptidase</fullName>
        <ecNumber evidence="3">3.4.11.5</ecNumber>
    </recommendedName>
    <alternativeName>
        <fullName evidence="6">Prolyl aminopeptidase</fullName>
    </alternativeName>
</protein>
<evidence type="ECO:0000256" key="6">
    <source>
        <dbReference type="ARBA" id="ARBA00029605"/>
    </source>
</evidence>
<feature type="domain" description="AB hydrolase-1" evidence="9">
    <location>
        <begin position="35"/>
        <end position="278"/>
    </location>
</feature>
<dbReference type="PIRSF" id="PIRSF005539">
    <property type="entry name" value="Pept_S33_TRI_F1"/>
    <property type="match status" value="1"/>
</dbReference>
<dbReference type="EC" id="3.4.11.5" evidence="3"/>
<evidence type="ECO:0000256" key="3">
    <source>
        <dbReference type="ARBA" id="ARBA00012568"/>
    </source>
</evidence>
<dbReference type="EMBL" id="QXGL01000004">
    <property type="protein sequence ID" value="RSX52814.1"/>
    <property type="molecule type" value="Genomic_DNA"/>
</dbReference>
<comment type="similarity">
    <text evidence="2 7">Belongs to the peptidase S33 family.</text>
</comment>
<evidence type="ECO:0000256" key="4">
    <source>
        <dbReference type="ARBA" id="ARBA00021843"/>
    </source>
</evidence>
<evidence type="ECO:0000256" key="7">
    <source>
        <dbReference type="PIRNR" id="PIRNR005539"/>
    </source>
</evidence>
<gene>
    <name evidence="10" type="ORF">D2E25_1385</name>
</gene>